<evidence type="ECO:0000313" key="3">
    <source>
        <dbReference type="Proteomes" id="UP000297447"/>
    </source>
</evidence>
<evidence type="ECO:0000313" key="2">
    <source>
        <dbReference type="EMBL" id="TFD48922.1"/>
    </source>
</evidence>
<evidence type="ECO:0000256" key="1">
    <source>
        <dbReference type="SAM" id="MobiDB-lite"/>
    </source>
</evidence>
<keyword evidence="3" id="KW-1185">Reference proteome</keyword>
<gene>
    <name evidence="2" type="ORF">E3T55_12830</name>
</gene>
<dbReference type="AlphaFoldDB" id="A0A4R8ZYN2"/>
<reference evidence="2 3" key="1">
    <citation type="submission" date="2019-03" db="EMBL/GenBank/DDBJ databases">
        <title>Genomics of glacier-inhabiting Cryobacterium strains.</title>
        <authorList>
            <person name="Liu Q."/>
            <person name="Xin Y.-H."/>
        </authorList>
    </citation>
    <scope>NUCLEOTIDE SEQUENCE [LARGE SCALE GENOMIC DNA]</scope>
    <source>
        <strain evidence="2 3">Hh14</strain>
    </source>
</reference>
<comment type="caution">
    <text evidence="2">The sequence shown here is derived from an EMBL/GenBank/DDBJ whole genome shotgun (WGS) entry which is preliminary data.</text>
</comment>
<protein>
    <submittedName>
        <fullName evidence="2">Uncharacterized protein</fullName>
    </submittedName>
</protein>
<organism evidence="2 3">
    <name type="scientific">Cryobacterium frigoriphilum</name>
    <dbReference type="NCBI Taxonomy" id="1259150"/>
    <lineage>
        <taxon>Bacteria</taxon>
        <taxon>Bacillati</taxon>
        <taxon>Actinomycetota</taxon>
        <taxon>Actinomycetes</taxon>
        <taxon>Micrococcales</taxon>
        <taxon>Microbacteriaceae</taxon>
        <taxon>Cryobacterium</taxon>
    </lineage>
</organism>
<name>A0A4R8ZYN2_9MICO</name>
<sequence>MVSPEAGLRLAGRGDHDRADAQSLASAAQNSGPSANRTLVPAAVTVSVIDVIANQLGPQVSDPARAA</sequence>
<proteinExistence type="predicted"/>
<dbReference type="EMBL" id="SOHE01000053">
    <property type="protein sequence ID" value="TFD48922.1"/>
    <property type="molecule type" value="Genomic_DNA"/>
</dbReference>
<feature type="compositionally biased region" description="Polar residues" evidence="1">
    <location>
        <begin position="23"/>
        <end position="36"/>
    </location>
</feature>
<feature type="region of interest" description="Disordered" evidence="1">
    <location>
        <begin position="1"/>
        <end position="36"/>
    </location>
</feature>
<accession>A0A4R8ZYN2</accession>
<dbReference type="RefSeq" id="WP_134519947.1">
    <property type="nucleotide sequence ID" value="NZ_SOHE01000053.1"/>
</dbReference>
<dbReference type="Proteomes" id="UP000297447">
    <property type="component" value="Unassembled WGS sequence"/>
</dbReference>